<gene>
    <name evidence="2" type="ORF">PVAP13_8NG083200</name>
</gene>
<dbReference type="EMBL" id="CM029052">
    <property type="protein sequence ID" value="KAG2555875.1"/>
    <property type="molecule type" value="Genomic_DNA"/>
</dbReference>
<name>A0A8T0P519_PANVG</name>
<organism evidence="2 3">
    <name type="scientific">Panicum virgatum</name>
    <name type="common">Blackwell switchgrass</name>
    <dbReference type="NCBI Taxonomy" id="38727"/>
    <lineage>
        <taxon>Eukaryota</taxon>
        <taxon>Viridiplantae</taxon>
        <taxon>Streptophyta</taxon>
        <taxon>Embryophyta</taxon>
        <taxon>Tracheophyta</taxon>
        <taxon>Spermatophyta</taxon>
        <taxon>Magnoliopsida</taxon>
        <taxon>Liliopsida</taxon>
        <taxon>Poales</taxon>
        <taxon>Poaceae</taxon>
        <taxon>PACMAD clade</taxon>
        <taxon>Panicoideae</taxon>
        <taxon>Panicodae</taxon>
        <taxon>Paniceae</taxon>
        <taxon>Panicinae</taxon>
        <taxon>Panicum</taxon>
        <taxon>Panicum sect. Hiantes</taxon>
    </lineage>
</organism>
<dbReference type="AlphaFoldDB" id="A0A8T0P519"/>
<keyword evidence="1" id="KW-0812">Transmembrane</keyword>
<evidence type="ECO:0000313" key="3">
    <source>
        <dbReference type="Proteomes" id="UP000823388"/>
    </source>
</evidence>
<keyword evidence="1" id="KW-0472">Membrane</keyword>
<evidence type="ECO:0000256" key="1">
    <source>
        <dbReference type="SAM" id="Phobius"/>
    </source>
</evidence>
<evidence type="ECO:0000313" key="2">
    <source>
        <dbReference type="EMBL" id="KAG2555875.1"/>
    </source>
</evidence>
<keyword evidence="1" id="KW-1133">Transmembrane helix</keyword>
<accession>A0A8T0P519</accession>
<proteinExistence type="predicted"/>
<protein>
    <submittedName>
        <fullName evidence="2">Uncharacterized protein</fullName>
    </submittedName>
</protein>
<dbReference type="Proteomes" id="UP000823388">
    <property type="component" value="Chromosome 8N"/>
</dbReference>
<feature type="transmembrane region" description="Helical" evidence="1">
    <location>
        <begin position="69"/>
        <end position="92"/>
    </location>
</feature>
<keyword evidence="3" id="KW-1185">Reference proteome</keyword>
<comment type="caution">
    <text evidence="2">The sequence shown here is derived from an EMBL/GenBank/DDBJ whole genome shotgun (WGS) entry which is preliminary data.</text>
</comment>
<sequence length="137" mass="15818">MALDDPIEQSCNCGAKEWIVGVALSPVQDIHRGGVPDRLSAFAFFSQKSRESSVSVILERQIKQGLIKWIYLLFLLSAWFILKVKMVSLEVLKVLERRKFNHACRKKHIARHIRYYACVCHAIEIRKIVDDPSERIP</sequence>
<reference evidence="2" key="1">
    <citation type="submission" date="2020-05" db="EMBL/GenBank/DDBJ databases">
        <title>WGS assembly of Panicum virgatum.</title>
        <authorList>
            <person name="Lovell J.T."/>
            <person name="Jenkins J."/>
            <person name="Shu S."/>
            <person name="Juenger T.E."/>
            <person name="Schmutz J."/>
        </authorList>
    </citation>
    <scope>NUCLEOTIDE SEQUENCE</scope>
    <source>
        <strain evidence="2">AP13</strain>
    </source>
</reference>